<dbReference type="AlphaFoldDB" id="A0A6I8LT05"/>
<organism evidence="2 3">
    <name type="scientific">Amycolatopsis camponoti</name>
    <dbReference type="NCBI Taxonomy" id="2606593"/>
    <lineage>
        <taxon>Bacteria</taxon>
        <taxon>Bacillati</taxon>
        <taxon>Actinomycetota</taxon>
        <taxon>Actinomycetes</taxon>
        <taxon>Pseudonocardiales</taxon>
        <taxon>Pseudonocardiaceae</taxon>
        <taxon>Amycolatopsis</taxon>
    </lineage>
</organism>
<feature type="transmembrane region" description="Helical" evidence="1">
    <location>
        <begin position="6"/>
        <end position="24"/>
    </location>
</feature>
<protein>
    <submittedName>
        <fullName evidence="2">Uncharacterized protein</fullName>
    </submittedName>
</protein>
<dbReference type="EMBL" id="CABVGP010000001">
    <property type="protein sequence ID" value="VVJ19007.1"/>
    <property type="molecule type" value="Genomic_DNA"/>
</dbReference>
<dbReference type="Pfam" id="PF19941">
    <property type="entry name" value="DUF6403"/>
    <property type="match status" value="1"/>
</dbReference>
<evidence type="ECO:0000256" key="1">
    <source>
        <dbReference type="SAM" id="Phobius"/>
    </source>
</evidence>
<reference evidence="2 3" key="1">
    <citation type="submission" date="2019-09" db="EMBL/GenBank/DDBJ databases">
        <authorList>
            <person name="Leyn A S."/>
        </authorList>
    </citation>
    <scope>NUCLEOTIDE SEQUENCE [LARGE SCALE GENOMIC DNA]</scope>
    <source>
        <strain evidence="2">AA231_1</strain>
    </source>
</reference>
<name>A0A6I8LT05_9PSEU</name>
<dbReference type="Proteomes" id="UP000399805">
    <property type="component" value="Unassembled WGS sequence"/>
</dbReference>
<accession>A0A6I8LT05</accession>
<gene>
    <name evidence="2" type="ORF">AA23TX_04028</name>
</gene>
<evidence type="ECO:0000313" key="2">
    <source>
        <dbReference type="EMBL" id="VVJ19007.1"/>
    </source>
</evidence>
<keyword evidence="1" id="KW-0812">Transmembrane</keyword>
<sequence>MTWVVWVLAAVVIVVAGFAAVAVPRWRERDVRRRTAWSAARAAIDTAAVSRDAAAGPQPEAEELLTRAETIAAAHGGERAARTAEDHARRADALWRAAARG</sequence>
<keyword evidence="3" id="KW-1185">Reference proteome</keyword>
<keyword evidence="1" id="KW-0472">Membrane</keyword>
<dbReference type="InterPro" id="IPR045645">
    <property type="entry name" value="DUF6403"/>
</dbReference>
<dbReference type="RefSeq" id="WP_155543925.1">
    <property type="nucleotide sequence ID" value="NZ_CABVGP010000001.1"/>
</dbReference>
<evidence type="ECO:0000313" key="3">
    <source>
        <dbReference type="Proteomes" id="UP000399805"/>
    </source>
</evidence>
<keyword evidence="1" id="KW-1133">Transmembrane helix</keyword>
<proteinExistence type="predicted"/>